<evidence type="ECO:0000259" key="2">
    <source>
        <dbReference type="Pfam" id="PF09350"/>
    </source>
</evidence>
<dbReference type="Pfam" id="PF09350">
    <property type="entry name" value="DJC28_CD"/>
    <property type="match status" value="1"/>
</dbReference>
<dbReference type="Proteomes" id="UP000030671">
    <property type="component" value="Unassembled WGS sequence"/>
</dbReference>
<reference evidence="3 4" key="1">
    <citation type="journal article" date="2012" name="New Phytol.">
        <title>Insight into trade-off between wood decay and parasitism from the genome of a fungal forest pathogen.</title>
        <authorList>
            <person name="Olson A."/>
            <person name="Aerts A."/>
            <person name="Asiegbu F."/>
            <person name="Belbahri L."/>
            <person name="Bouzid O."/>
            <person name="Broberg A."/>
            <person name="Canback B."/>
            <person name="Coutinho P.M."/>
            <person name="Cullen D."/>
            <person name="Dalman K."/>
            <person name="Deflorio G."/>
            <person name="van Diepen L.T."/>
            <person name="Dunand C."/>
            <person name="Duplessis S."/>
            <person name="Durling M."/>
            <person name="Gonthier P."/>
            <person name="Grimwood J."/>
            <person name="Fossdal C.G."/>
            <person name="Hansson D."/>
            <person name="Henrissat B."/>
            <person name="Hietala A."/>
            <person name="Himmelstrand K."/>
            <person name="Hoffmeister D."/>
            <person name="Hogberg N."/>
            <person name="James T.Y."/>
            <person name="Karlsson M."/>
            <person name="Kohler A."/>
            <person name="Kues U."/>
            <person name="Lee Y.H."/>
            <person name="Lin Y.C."/>
            <person name="Lind M."/>
            <person name="Lindquist E."/>
            <person name="Lombard V."/>
            <person name="Lucas S."/>
            <person name="Lunden K."/>
            <person name="Morin E."/>
            <person name="Murat C."/>
            <person name="Park J."/>
            <person name="Raffaello T."/>
            <person name="Rouze P."/>
            <person name="Salamov A."/>
            <person name="Schmutz J."/>
            <person name="Solheim H."/>
            <person name="Stahlberg J."/>
            <person name="Velez H."/>
            <person name="de Vries R.P."/>
            <person name="Wiebenga A."/>
            <person name="Woodward S."/>
            <person name="Yakovlev I."/>
            <person name="Garbelotto M."/>
            <person name="Martin F."/>
            <person name="Grigoriev I.V."/>
            <person name="Stenlid J."/>
        </authorList>
    </citation>
    <scope>NUCLEOTIDE SEQUENCE [LARGE SCALE GENOMIC DNA]</scope>
    <source>
        <strain evidence="3 4">TC 32-1</strain>
    </source>
</reference>
<sequence length="468" mass="52802">MHLCRRSYTIRISHPIQSSSLISVPCRLLSINTVCQDSPDHRASSKLFADAAHEEAEDKPPPKLPIKTDEFENWTGEESMHDAVLRMLVDKHKPLRMGTIRTAEEKLRQAPPQISNALSAPLSDDNVSPSAISSDSKVHDAGQVGRTNEPLLPSIEGHRPWHTTFKAPSHATSSVRYGHIASSKPSSQISHLPDEKARKKEKELKKRSLNAQRLGSARESTLDYQLGIKGSQGMARPNPASVKGWASLVEERIERARLQGAFKAIKGRGQPIQRRSDEWNPFVGREEYLLNRIVQRQGAAPPWVEIQGELERAVTSFRGVLRDSWTRRAIRTLTMSQPAGLLPPLTLSYVRALRDAEWEERERAYHDTAVEELNSLVRKYNALAPYAVRRPYHVLQVELEKAYRECGEEILQGIAQRLQDQARTGGSGTWVRDEQEGQSRGGASVIGQDTKAVLRVRDVIRGWFRWRR</sequence>
<dbReference type="AlphaFoldDB" id="W4KEP0"/>
<dbReference type="GeneID" id="20677475"/>
<dbReference type="KEGG" id="hir:HETIRDRAFT_472712"/>
<proteinExistence type="predicted"/>
<dbReference type="InterPro" id="IPR018961">
    <property type="entry name" value="DnaJ_homolog_subfam-C_membr-28"/>
</dbReference>
<dbReference type="EMBL" id="KI925456">
    <property type="protein sequence ID" value="ETW84214.1"/>
    <property type="molecule type" value="Genomic_DNA"/>
</dbReference>
<feature type="region of interest" description="Disordered" evidence="1">
    <location>
        <begin position="118"/>
        <end position="154"/>
    </location>
</feature>
<dbReference type="HOGENOM" id="CLU_032666_0_0_1"/>
<feature type="compositionally biased region" description="Basic and acidic residues" evidence="1">
    <location>
        <begin position="192"/>
        <end position="206"/>
    </location>
</feature>
<dbReference type="OrthoDB" id="547796at2759"/>
<evidence type="ECO:0000313" key="3">
    <source>
        <dbReference type="EMBL" id="ETW84214.1"/>
    </source>
</evidence>
<feature type="compositionally biased region" description="Polar residues" evidence="1">
    <location>
        <begin position="125"/>
        <end position="135"/>
    </location>
</feature>
<evidence type="ECO:0000313" key="4">
    <source>
        <dbReference type="Proteomes" id="UP000030671"/>
    </source>
</evidence>
<name>W4KEP0_HETIT</name>
<accession>W4KEP0</accession>
<dbReference type="PANTHER" id="PTHR39394">
    <property type="entry name" value="YALI0E31793P"/>
    <property type="match status" value="1"/>
</dbReference>
<dbReference type="PANTHER" id="PTHR39394:SF1">
    <property type="entry name" value="DNAJ HOMOLOGUE SUBFAMILY C MEMBER 28 CONSERVED DOMAIN-CONTAINING PROTEIN"/>
    <property type="match status" value="1"/>
</dbReference>
<feature type="domain" description="DnaJ homologue subfamily C member 28 conserved" evidence="2">
    <location>
        <begin position="248"/>
        <end position="318"/>
    </location>
</feature>
<evidence type="ECO:0000256" key="1">
    <source>
        <dbReference type="SAM" id="MobiDB-lite"/>
    </source>
</evidence>
<protein>
    <recommendedName>
        <fullName evidence="2">DnaJ homologue subfamily C member 28 conserved domain-containing protein</fullName>
    </recommendedName>
</protein>
<organism evidence="3 4">
    <name type="scientific">Heterobasidion irregulare (strain TC 32-1)</name>
    <dbReference type="NCBI Taxonomy" id="747525"/>
    <lineage>
        <taxon>Eukaryota</taxon>
        <taxon>Fungi</taxon>
        <taxon>Dikarya</taxon>
        <taxon>Basidiomycota</taxon>
        <taxon>Agaricomycotina</taxon>
        <taxon>Agaricomycetes</taxon>
        <taxon>Russulales</taxon>
        <taxon>Bondarzewiaceae</taxon>
        <taxon>Heterobasidion</taxon>
        <taxon>Heterobasidion annosum species complex</taxon>
    </lineage>
</organism>
<keyword evidence="4" id="KW-1185">Reference proteome</keyword>
<feature type="region of interest" description="Disordered" evidence="1">
    <location>
        <begin position="425"/>
        <end position="444"/>
    </location>
</feature>
<dbReference type="RefSeq" id="XP_009543910.1">
    <property type="nucleotide sequence ID" value="XM_009545615.1"/>
</dbReference>
<dbReference type="eggNOG" id="ENOG502S2GU">
    <property type="taxonomic scope" value="Eukaryota"/>
</dbReference>
<feature type="region of interest" description="Disordered" evidence="1">
    <location>
        <begin position="180"/>
        <end position="216"/>
    </location>
</feature>
<gene>
    <name evidence="3" type="ORF">HETIRDRAFT_472712</name>
</gene>
<dbReference type="InParanoid" id="W4KEP0"/>